<accession>A0A813AW18</accession>
<dbReference type="Proteomes" id="UP000601435">
    <property type="component" value="Unassembled WGS sequence"/>
</dbReference>
<dbReference type="NCBIfam" id="TIGR00916">
    <property type="entry name" value="2A0604s01"/>
    <property type="match status" value="1"/>
</dbReference>
<dbReference type="HAMAP" id="MF_01464_B">
    <property type="entry name" value="SecF_B"/>
    <property type="match status" value="1"/>
</dbReference>
<dbReference type="NCBIfam" id="TIGR00966">
    <property type="entry name" value="transloc_SecF"/>
    <property type="match status" value="1"/>
</dbReference>
<feature type="transmembrane region" description="Helical" evidence="11">
    <location>
        <begin position="21"/>
        <end position="39"/>
    </location>
</feature>
<protein>
    <recommendedName>
        <fullName evidence="2">Protein translocase subunit SecF</fullName>
    </recommendedName>
</protein>
<dbReference type="PRINTS" id="PR01755">
    <property type="entry name" value="SECFTRNLCASE"/>
</dbReference>
<dbReference type="GO" id="GO:0005886">
    <property type="term" value="C:plasma membrane"/>
    <property type="evidence" value="ECO:0007669"/>
    <property type="project" value="UniProtKB-SubCell"/>
</dbReference>
<dbReference type="PANTHER" id="PTHR30081">
    <property type="entry name" value="PROTEIN-EXPORT MEMBRANE PROTEIN SEC"/>
    <property type="match status" value="1"/>
</dbReference>
<comment type="subcellular location">
    <subcellularLocation>
        <location evidence="1">Cell membrane</location>
        <topology evidence="1">Multi-pass membrane protein</topology>
    </subcellularLocation>
</comment>
<dbReference type="SUPFAM" id="SSF82866">
    <property type="entry name" value="Multidrug efflux transporter AcrB transmembrane domain"/>
    <property type="match status" value="1"/>
</dbReference>
<evidence type="ECO:0000256" key="10">
    <source>
        <dbReference type="SAM" id="MobiDB-lite"/>
    </source>
</evidence>
<evidence type="ECO:0000256" key="3">
    <source>
        <dbReference type="ARBA" id="ARBA00022448"/>
    </source>
</evidence>
<evidence type="ECO:0000256" key="7">
    <source>
        <dbReference type="ARBA" id="ARBA00022989"/>
    </source>
</evidence>
<keyword evidence="5 11" id="KW-0812">Transmembrane</keyword>
<comment type="caution">
    <text evidence="13">The sequence shown here is derived from an EMBL/GenBank/DDBJ whole genome shotgun (WGS) entry which is preliminary data.</text>
</comment>
<evidence type="ECO:0000256" key="8">
    <source>
        <dbReference type="ARBA" id="ARBA00023010"/>
    </source>
</evidence>
<evidence type="ECO:0000256" key="2">
    <source>
        <dbReference type="ARBA" id="ARBA00015792"/>
    </source>
</evidence>
<evidence type="ECO:0000256" key="9">
    <source>
        <dbReference type="ARBA" id="ARBA00023136"/>
    </source>
</evidence>
<feature type="transmembrane region" description="Helical" evidence="11">
    <location>
        <begin position="233"/>
        <end position="259"/>
    </location>
</feature>
<evidence type="ECO:0000256" key="11">
    <source>
        <dbReference type="SAM" id="Phobius"/>
    </source>
</evidence>
<dbReference type="OrthoDB" id="5594881at2759"/>
<feature type="domain" description="Protein export membrane protein SecD/SecF C-terminal" evidence="12">
    <location>
        <begin position="117"/>
        <end position="294"/>
    </location>
</feature>
<organism evidence="13 14">
    <name type="scientific">Symbiodinium necroappetens</name>
    <dbReference type="NCBI Taxonomy" id="1628268"/>
    <lineage>
        <taxon>Eukaryota</taxon>
        <taxon>Sar</taxon>
        <taxon>Alveolata</taxon>
        <taxon>Dinophyceae</taxon>
        <taxon>Suessiales</taxon>
        <taxon>Symbiodiniaceae</taxon>
        <taxon>Symbiodinium</taxon>
    </lineage>
</organism>
<dbReference type="InterPro" id="IPR022646">
    <property type="entry name" value="SecD/SecF_CS"/>
</dbReference>
<evidence type="ECO:0000256" key="5">
    <source>
        <dbReference type="ARBA" id="ARBA00022692"/>
    </source>
</evidence>
<sequence length="324" mass="35298">MALIRLLPIDPKIDFLSKRTLFLVFSIFLALGSIGTFFAQGLNFGVDFRGGILMEVETREPADLGQLRAELGDLDLGEITLQEFGEPTVLLLNISRQEGGDADQRAAIERVQQTLGEQVVEYRRTEFVGPKVGAELRQAGILATVLALGAIGIYIWLRFEWQFGLAALVALAHDVIATIGFFAITQIEFNLATLAAVLTIAGYSINDTVVVFDRVREKLRKYKKMPMPELLNLAINKTLTRTLLTSVTTLLALIALSVFGGEVIRGFTLGLIWGVIIGTYSSVALAVPLLLYMGLRREQLTGGDEGEAEQTPKGVIESGAKPST</sequence>
<dbReference type="InterPro" id="IPR055344">
    <property type="entry name" value="SecD_SecF_C_bact"/>
</dbReference>
<evidence type="ECO:0000313" key="13">
    <source>
        <dbReference type="EMBL" id="CAE7881961.1"/>
    </source>
</evidence>
<feature type="region of interest" description="Disordered" evidence="10">
    <location>
        <begin position="302"/>
        <end position="324"/>
    </location>
</feature>
<evidence type="ECO:0000313" key="14">
    <source>
        <dbReference type="Proteomes" id="UP000601435"/>
    </source>
</evidence>
<dbReference type="Gene3D" id="1.20.1640.10">
    <property type="entry name" value="Multidrug efflux transporter AcrB transmembrane domain"/>
    <property type="match status" value="1"/>
</dbReference>
<dbReference type="Pfam" id="PF02355">
    <property type="entry name" value="SecD_SecF_C"/>
    <property type="match status" value="1"/>
</dbReference>
<dbReference type="InterPro" id="IPR022645">
    <property type="entry name" value="SecD/SecF_bac"/>
</dbReference>
<dbReference type="EMBL" id="CAJNJA010064252">
    <property type="protein sequence ID" value="CAE7881961.1"/>
    <property type="molecule type" value="Genomic_DNA"/>
</dbReference>
<keyword evidence="3" id="KW-0813">Transport</keyword>
<dbReference type="FunFam" id="1.20.1640.10:FF:000024">
    <property type="entry name" value="Multifunctional fusion protein"/>
    <property type="match status" value="1"/>
</dbReference>
<evidence type="ECO:0000259" key="12">
    <source>
        <dbReference type="Pfam" id="PF02355"/>
    </source>
</evidence>
<dbReference type="Pfam" id="PF07549">
    <property type="entry name" value="Sec_GG"/>
    <property type="match status" value="1"/>
</dbReference>
<keyword evidence="4" id="KW-1003">Cell membrane</keyword>
<feature type="transmembrane region" description="Helical" evidence="11">
    <location>
        <begin position="139"/>
        <end position="157"/>
    </location>
</feature>
<reference evidence="13" key="1">
    <citation type="submission" date="2021-02" db="EMBL/GenBank/DDBJ databases">
        <authorList>
            <person name="Dougan E. K."/>
            <person name="Rhodes N."/>
            <person name="Thang M."/>
            <person name="Chan C."/>
        </authorList>
    </citation>
    <scope>NUCLEOTIDE SEQUENCE</scope>
</reference>
<feature type="transmembrane region" description="Helical" evidence="11">
    <location>
        <begin position="164"/>
        <end position="185"/>
    </location>
</feature>
<evidence type="ECO:0000256" key="4">
    <source>
        <dbReference type="ARBA" id="ARBA00022475"/>
    </source>
</evidence>
<dbReference type="InterPro" id="IPR048634">
    <property type="entry name" value="SecD_SecF_C"/>
</dbReference>
<keyword evidence="14" id="KW-1185">Reference proteome</keyword>
<dbReference type="InterPro" id="IPR022813">
    <property type="entry name" value="SecD/SecF_arch_bac"/>
</dbReference>
<evidence type="ECO:0000256" key="6">
    <source>
        <dbReference type="ARBA" id="ARBA00022927"/>
    </source>
</evidence>
<feature type="transmembrane region" description="Helical" evidence="11">
    <location>
        <begin position="271"/>
        <end position="292"/>
    </location>
</feature>
<dbReference type="PANTHER" id="PTHR30081:SF8">
    <property type="entry name" value="PROTEIN TRANSLOCASE SUBUNIT SECF"/>
    <property type="match status" value="1"/>
</dbReference>
<name>A0A813AW18_9DINO</name>
<dbReference type="GO" id="GO:0015450">
    <property type="term" value="F:protein-transporting ATPase activity"/>
    <property type="evidence" value="ECO:0007669"/>
    <property type="project" value="InterPro"/>
</dbReference>
<gene>
    <name evidence="13" type="primary">secF</name>
    <name evidence="13" type="ORF">SNEC2469_LOCUS28991</name>
</gene>
<keyword evidence="6" id="KW-0653">Protein transport</keyword>
<keyword evidence="9 11" id="KW-0472">Membrane</keyword>
<dbReference type="InterPro" id="IPR005665">
    <property type="entry name" value="SecF_bac"/>
</dbReference>
<feature type="transmembrane region" description="Helical" evidence="11">
    <location>
        <begin position="191"/>
        <end position="212"/>
    </location>
</feature>
<evidence type="ECO:0000256" key="1">
    <source>
        <dbReference type="ARBA" id="ARBA00004651"/>
    </source>
</evidence>
<keyword evidence="8" id="KW-0811">Translocation</keyword>
<dbReference type="GO" id="GO:0006886">
    <property type="term" value="P:intracellular protein transport"/>
    <property type="evidence" value="ECO:0007669"/>
    <property type="project" value="InterPro"/>
</dbReference>
<keyword evidence="7 11" id="KW-1133">Transmembrane helix</keyword>
<dbReference type="AlphaFoldDB" id="A0A813AW18"/>
<proteinExistence type="inferred from homology"/>